<dbReference type="RefSeq" id="WP_338604591.1">
    <property type="nucleotide sequence ID" value="NZ_CP146016.1"/>
</dbReference>
<gene>
    <name evidence="5" type="ORF">V6M85_04215</name>
</gene>
<dbReference type="InterPro" id="IPR017871">
    <property type="entry name" value="ABC_transporter-like_CS"/>
</dbReference>
<dbReference type="PROSITE" id="PS00211">
    <property type="entry name" value="ABC_TRANSPORTER_1"/>
    <property type="match status" value="1"/>
</dbReference>
<accession>A0AAX4L5X6</accession>
<evidence type="ECO:0000313" key="5">
    <source>
        <dbReference type="EMBL" id="WWQ61761.1"/>
    </source>
</evidence>
<dbReference type="EMBL" id="CP146016">
    <property type="protein sequence ID" value="WWQ61761.1"/>
    <property type="molecule type" value="Genomic_DNA"/>
</dbReference>
<evidence type="ECO:0000256" key="2">
    <source>
        <dbReference type="ARBA" id="ARBA00022741"/>
    </source>
</evidence>
<organism evidence="5 6">
    <name type="scientific">Sulfolobus tengchongensis</name>
    <dbReference type="NCBI Taxonomy" id="207809"/>
    <lineage>
        <taxon>Archaea</taxon>
        <taxon>Thermoproteota</taxon>
        <taxon>Thermoprotei</taxon>
        <taxon>Sulfolobales</taxon>
        <taxon>Sulfolobaceae</taxon>
        <taxon>Sulfolobus</taxon>
    </lineage>
</organism>
<dbReference type="SUPFAM" id="SSF52540">
    <property type="entry name" value="P-loop containing nucleoside triphosphate hydrolases"/>
    <property type="match status" value="1"/>
</dbReference>
<dbReference type="PANTHER" id="PTHR42788:SF13">
    <property type="entry name" value="ALIPHATIC SULFONATES IMPORT ATP-BINDING PROTEIN SSUB"/>
    <property type="match status" value="1"/>
</dbReference>
<evidence type="ECO:0000313" key="6">
    <source>
        <dbReference type="Proteomes" id="UP001432202"/>
    </source>
</evidence>
<keyword evidence="3 5" id="KW-0067">ATP-binding</keyword>
<feature type="domain" description="ABC transporter" evidence="4">
    <location>
        <begin position="1"/>
        <end position="227"/>
    </location>
</feature>
<evidence type="ECO:0000256" key="1">
    <source>
        <dbReference type="ARBA" id="ARBA00022448"/>
    </source>
</evidence>
<dbReference type="PROSITE" id="PS50893">
    <property type="entry name" value="ABC_TRANSPORTER_2"/>
    <property type="match status" value="1"/>
</dbReference>
<dbReference type="InterPro" id="IPR003439">
    <property type="entry name" value="ABC_transporter-like_ATP-bd"/>
</dbReference>
<dbReference type="Proteomes" id="UP001432202">
    <property type="component" value="Chromosome"/>
</dbReference>
<reference evidence="5 6" key="1">
    <citation type="submission" date="2024-02" db="EMBL/GenBank/DDBJ databases">
        <title>STSV induces naive adaptation in Sulfolobus.</title>
        <authorList>
            <person name="Xiang X."/>
            <person name="Song M."/>
        </authorList>
    </citation>
    <scope>NUCLEOTIDE SEQUENCE [LARGE SCALE GENOMIC DNA]</scope>
    <source>
        <strain evidence="5 6">RT2</strain>
    </source>
</reference>
<dbReference type="SMART" id="SM00382">
    <property type="entry name" value="AAA"/>
    <property type="match status" value="1"/>
</dbReference>
<name>A0AAX4L5X6_9CREN</name>
<dbReference type="InterPro" id="IPR027417">
    <property type="entry name" value="P-loop_NTPase"/>
</dbReference>
<proteinExistence type="predicted"/>
<dbReference type="InterPro" id="IPR050166">
    <property type="entry name" value="ABC_transporter_ATP-bind"/>
</dbReference>
<evidence type="ECO:0000256" key="3">
    <source>
        <dbReference type="ARBA" id="ARBA00022840"/>
    </source>
</evidence>
<dbReference type="Pfam" id="PF00005">
    <property type="entry name" value="ABC_tran"/>
    <property type="match status" value="1"/>
</dbReference>
<keyword evidence="6" id="KW-1185">Reference proteome</keyword>
<dbReference type="AlphaFoldDB" id="A0AAX4L5X6"/>
<evidence type="ECO:0000259" key="4">
    <source>
        <dbReference type="PROSITE" id="PS50893"/>
    </source>
</evidence>
<dbReference type="InterPro" id="IPR003593">
    <property type="entry name" value="AAA+_ATPase"/>
</dbReference>
<dbReference type="Gene3D" id="3.40.50.300">
    <property type="entry name" value="P-loop containing nucleotide triphosphate hydrolases"/>
    <property type="match status" value="1"/>
</dbReference>
<dbReference type="GO" id="GO:0005524">
    <property type="term" value="F:ATP binding"/>
    <property type="evidence" value="ECO:0007669"/>
    <property type="project" value="UniProtKB-KW"/>
</dbReference>
<keyword evidence="1" id="KW-0813">Transport</keyword>
<protein>
    <submittedName>
        <fullName evidence="5">ABC transporter ATP-binding protein</fullName>
    </submittedName>
</protein>
<sequence length="247" mass="27864">MAYAYPNGYLVFENVNLYTKDRELIAIVGPSGVGKSTLLRVLGGFIKPLKGEIRLLGKRITEPTPKIALIHQSIATFPWLTALENVKLGLKYKKLSKEEENKVAKHMLEIVGLQGFEDFYPKQMSGGMRQRIAIARALAANPLVLLMDEPFSHLDELTAEGLRQEIYSMLFNEATTLHSVVLVSHNLSEVVELADRVYVLNGRPASIIGEVEIKLERPRNPKDEEFQEYLDVLYALLTPIKKRGEEM</sequence>
<keyword evidence="2" id="KW-0547">Nucleotide-binding</keyword>
<dbReference type="GO" id="GO:0016887">
    <property type="term" value="F:ATP hydrolysis activity"/>
    <property type="evidence" value="ECO:0007669"/>
    <property type="project" value="InterPro"/>
</dbReference>
<dbReference type="PANTHER" id="PTHR42788">
    <property type="entry name" value="TAURINE IMPORT ATP-BINDING PROTEIN-RELATED"/>
    <property type="match status" value="1"/>
</dbReference>
<dbReference type="GeneID" id="89335945"/>